<dbReference type="Proteomes" id="UP000664859">
    <property type="component" value="Unassembled WGS sequence"/>
</dbReference>
<organism evidence="2 3">
    <name type="scientific">Tribonema minus</name>
    <dbReference type="NCBI Taxonomy" id="303371"/>
    <lineage>
        <taxon>Eukaryota</taxon>
        <taxon>Sar</taxon>
        <taxon>Stramenopiles</taxon>
        <taxon>Ochrophyta</taxon>
        <taxon>PX clade</taxon>
        <taxon>Xanthophyceae</taxon>
        <taxon>Tribonematales</taxon>
        <taxon>Tribonemataceae</taxon>
        <taxon>Tribonema</taxon>
    </lineage>
</organism>
<feature type="region of interest" description="Disordered" evidence="1">
    <location>
        <begin position="64"/>
        <end position="117"/>
    </location>
</feature>
<evidence type="ECO:0000313" key="2">
    <source>
        <dbReference type="EMBL" id="KAG5192337.1"/>
    </source>
</evidence>
<dbReference type="EMBL" id="JAFCMP010000007">
    <property type="protein sequence ID" value="KAG5192337.1"/>
    <property type="molecule type" value="Genomic_DNA"/>
</dbReference>
<feature type="compositionally biased region" description="Basic residues" evidence="1">
    <location>
        <begin position="19"/>
        <end position="32"/>
    </location>
</feature>
<keyword evidence="3" id="KW-1185">Reference proteome</keyword>
<accession>A0A835ZHL7</accession>
<name>A0A835ZHL7_9STRA</name>
<gene>
    <name evidence="2" type="ORF">JKP88DRAFT_266219</name>
</gene>
<sequence length="168" mass="16854">MSSEGGVEVPAGAEDVPVRFKKKKAAARKGVIRRAPGGASDGEADGDDGSASVTVLADLREEQEARRRARGRGTASVIVSNKPKQEANPLVIRGAGVDNEGAPEGGGAPTGASGVGGQSLLQMIDSQFKSGGEAAGGGMPHEKLMESYIEEKLGLKAGGEAEAGGGRS</sequence>
<protein>
    <submittedName>
        <fullName evidence="2">Uncharacterized protein</fullName>
    </submittedName>
</protein>
<comment type="caution">
    <text evidence="2">The sequence shown here is derived from an EMBL/GenBank/DDBJ whole genome shotgun (WGS) entry which is preliminary data.</text>
</comment>
<evidence type="ECO:0000256" key="1">
    <source>
        <dbReference type="SAM" id="MobiDB-lite"/>
    </source>
</evidence>
<reference evidence="2" key="1">
    <citation type="submission" date="2021-02" db="EMBL/GenBank/DDBJ databases">
        <title>First Annotated Genome of the Yellow-green Alga Tribonema minus.</title>
        <authorList>
            <person name="Mahan K.M."/>
        </authorList>
    </citation>
    <scope>NUCLEOTIDE SEQUENCE</scope>
    <source>
        <strain evidence="2">UTEX B ZZ1240</strain>
    </source>
</reference>
<dbReference type="AlphaFoldDB" id="A0A835ZHL7"/>
<proteinExistence type="predicted"/>
<feature type="region of interest" description="Disordered" evidence="1">
    <location>
        <begin position="1"/>
        <end position="50"/>
    </location>
</feature>
<evidence type="ECO:0000313" key="3">
    <source>
        <dbReference type="Proteomes" id="UP000664859"/>
    </source>
</evidence>
<feature type="compositionally biased region" description="Gly residues" evidence="1">
    <location>
        <begin position="103"/>
        <end position="117"/>
    </location>
</feature>